<dbReference type="PANTHER" id="PTHR21340:SF0">
    <property type="entry name" value="BIS(5'-NUCLEOSYL)-TETRAPHOSPHATASE [ASYMMETRICAL]"/>
    <property type="match status" value="1"/>
</dbReference>
<dbReference type="PRINTS" id="PR00502">
    <property type="entry name" value="NUDIXFAMILY"/>
</dbReference>
<proteinExistence type="inferred from homology"/>
<dbReference type="InterPro" id="IPR000086">
    <property type="entry name" value="NUDIX_hydrolase_dom"/>
</dbReference>
<dbReference type="PANTHER" id="PTHR21340">
    <property type="entry name" value="DIADENOSINE 5,5-P1,P4-TETRAPHOSPHATE PYROPHOSPHOHYDROLASE MUTT"/>
    <property type="match status" value="1"/>
</dbReference>
<reference evidence="4 5" key="1">
    <citation type="journal article" date="2015" name="Nature">
        <title>rRNA introns, odd ribosomes, and small enigmatic genomes across a large radiation of phyla.</title>
        <authorList>
            <person name="Brown C.T."/>
            <person name="Hug L.A."/>
            <person name="Thomas B.C."/>
            <person name="Sharon I."/>
            <person name="Castelle C.J."/>
            <person name="Singh A."/>
            <person name="Wilkins M.J."/>
            <person name="Williams K.H."/>
            <person name="Banfield J.F."/>
        </authorList>
    </citation>
    <scope>NUCLEOTIDE SEQUENCE [LARGE SCALE GENOMIC DNA]</scope>
</reference>
<dbReference type="InterPro" id="IPR051325">
    <property type="entry name" value="Nudix_hydrolase_domain"/>
</dbReference>
<sequence>MKREFSAGGLVRKGNLWLIRRPTPNPEYRGNLGWSWPKGWVDEGENLEEAALREVREEGGVEAKVIKKLRTLKIFFRDKGELVMKFITYFVMEYESDAPEGFGEETAEIKWVTKEEVMQLLTHKNERELLESVDGWIRGAV</sequence>
<dbReference type="GO" id="GO:0006754">
    <property type="term" value="P:ATP biosynthetic process"/>
    <property type="evidence" value="ECO:0007669"/>
    <property type="project" value="TreeGrafter"/>
</dbReference>
<dbReference type="EMBL" id="LCNO01000031">
    <property type="protein sequence ID" value="KKU56812.1"/>
    <property type="molecule type" value="Genomic_DNA"/>
</dbReference>
<organism evidence="4 5">
    <name type="scientific">Candidatus Amesbacteria bacterium GW2011_GWA2_47_11b</name>
    <dbReference type="NCBI Taxonomy" id="1618358"/>
    <lineage>
        <taxon>Bacteria</taxon>
        <taxon>Candidatus Amesiibacteriota</taxon>
    </lineage>
</organism>
<dbReference type="InterPro" id="IPR015797">
    <property type="entry name" value="NUDIX_hydrolase-like_dom_sf"/>
</dbReference>
<dbReference type="GO" id="GO:0006167">
    <property type="term" value="P:AMP biosynthetic process"/>
    <property type="evidence" value="ECO:0007669"/>
    <property type="project" value="TreeGrafter"/>
</dbReference>
<dbReference type="PROSITE" id="PS00893">
    <property type="entry name" value="NUDIX_BOX"/>
    <property type="match status" value="1"/>
</dbReference>
<dbReference type="Proteomes" id="UP000034307">
    <property type="component" value="Unassembled WGS sequence"/>
</dbReference>
<comment type="caution">
    <text evidence="4">The sequence shown here is derived from an EMBL/GenBank/DDBJ whole genome shotgun (WGS) entry which is preliminary data.</text>
</comment>
<dbReference type="CDD" id="cd03673">
    <property type="entry name" value="NUDIX_Ap6A_hydrolase"/>
    <property type="match status" value="1"/>
</dbReference>
<dbReference type="SUPFAM" id="SSF55811">
    <property type="entry name" value="Nudix"/>
    <property type="match status" value="1"/>
</dbReference>
<dbReference type="InterPro" id="IPR020476">
    <property type="entry name" value="Nudix_hydrolase"/>
</dbReference>
<evidence type="ECO:0000259" key="3">
    <source>
        <dbReference type="PROSITE" id="PS51462"/>
    </source>
</evidence>
<dbReference type="Gene3D" id="3.90.79.10">
    <property type="entry name" value="Nucleoside Triphosphate Pyrophosphohydrolase"/>
    <property type="match status" value="1"/>
</dbReference>
<feature type="domain" description="Nudix hydrolase" evidence="3">
    <location>
        <begin position="1"/>
        <end position="134"/>
    </location>
</feature>
<evidence type="ECO:0000256" key="2">
    <source>
        <dbReference type="RuleBase" id="RU003476"/>
    </source>
</evidence>
<comment type="similarity">
    <text evidence="2">Belongs to the Nudix hydrolase family.</text>
</comment>
<dbReference type="STRING" id="1618358.UX80_C0031G0008"/>
<dbReference type="AlphaFoldDB" id="A0A0G1RIB8"/>
<name>A0A0G1RIB8_9BACT</name>
<dbReference type="PROSITE" id="PS51462">
    <property type="entry name" value="NUDIX"/>
    <property type="match status" value="1"/>
</dbReference>
<evidence type="ECO:0000313" key="4">
    <source>
        <dbReference type="EMBL" id="KKU56812.1"/>
    </source>
</evidence>
<dbReference type="InterPro" id="IPR020084">
    <property type="entry name" value="NUDIX_hydrolase_CS"/>
</dbReference>
<accession>A0A0G1RIB8</accession>
<dbReference type="Pfam" id="PF00293">
    <property type="entry name" value="NUDIX"/>
    <property type="match status" value="1"/>
</dbReference>
<evidence type="ECO:0000256" key="1">
    <source>
        <dbReference type="ARBA" id="ARBA00022801"/>
    </source>
</evidence>
<keyword evidence="1 2" id="KW-0378">Hydrolase</keyword>
<gene>
    <name evidence="4" type="ORF">UX80_C0031G0008</name>
</gene>
<dbReference type="GO" id="GO:0004081">
    <property type="term" value="F:bis(5'-nucleosyl)-tetraphosphatase (asymmetrical) activity"/>
    <property type="evidence" value="ECO:0007669"/>
    <property type="project" value="TreeGrafter"/>
</dbReference>
<protein>
    <submittedName>
        <fullName evidence="4">NUDIX hydrolase</fullName>
    </submittedName>
</protein>
<evidence type="ECO:0000313" key="5">
    <source>
        <dbReference type="Proteomes" id="UP000034307"/>
    </source>
</evidence>